<feature type="chain" id="PRO_5018764293" description="Peptidase C1A papain C-terminal domain-containing protein" evidence="1">
    <location>
        <begin position="23"/>
        <end position="136"/>
    </location>
</feature>
<evidence type="ECO:0000259" key="2">
    <source>
        <dbReference type="Pfam" id="PF00112"/>
    </source>
</evidence>
<dbReference type="InterPro" id="IPR038765">
    <property type="entry name" value="Papain-like_cys_pep_sf"/>
</dbReference>
<dbReference type="SUPFAM" id="SSF54001">
    <property type="entry name" value="Cysteine proteinases"/>
    <property type="match status" value="1"/>
</dbReference>
<evidence type="ECO:0000256" key="1">
    <source>
        <dbReference type="SAM" id="SignalP"/>
    </source>
</evidence>
<gene>
    <name evidence="3" type="ORF">CR513_17315</name>
</gene>
<dbReference type="Pfam" id="PF00112">
    <property type="entry name" value="Peptidase_C1"/>
    <property type="match status" value="1"/>
</dbReference>
<organism evidence="3 4">
    <name type="scientific">Mucuna pruriens</name>
    <name type="common">Velvet bean</name>
    <name type="synonym">Dolichos pruriens</name>
    <dbReference type="NCBI Taxonomy" id="157652"/>
    <lineage>
        <taxon>Eukaryota</taxon>
        <taxon>Viridiplantae</taxon>
        <taxon>Streptophyta</taxon>
        <taxon>Embryophyta</taxon>
        <taxon>Tracheophyta</taxon>
        <taxon>Spermatophyta</taxon>
        <taxon>Magnoliopsida</taxon>
        <taxon>eudicotyledons</taxon>
        <taxon>Gunneridae</taxon>
        <taxon>Pentapetalae</taxon>
        <taxon>rosids</taxon>
        <taxon>fabids</taxon>
        <taxon>Fabales</taxon>
        <taxon>Fabaceae</taxon>
        <taxon>Papilionoideae</taxon>
        <taxon>50 kb inversion clade</taxon>
        <taxon>NPAAA clade</taxon>
        <taxon>indigoferoid/millettioid clade</taxon>
        <taxon>Phaseoleae</taxon>
        <taxon>Mucuna</taxon>
    </lineage>
</organism>
<proteinExistence type="predicted"/>
<protein>
    <recommendedName>
        <fullName evidence="2">Peptidase C1A papain C-terminal domain-containing protein</fullName>
    </recommendedName>
</protein>
<sequence length="136" mass="15456">MVALPLKFIILILLKMRQRKHSCAPLLSNQLVCPWTEKIFISLLTAFMMEENLYSVNHFVLIVGYGSVDGVDYWIAKISGGKDWGIDGYIWNQRNTGNLLGVCRINFFASYPTKEKSAILVSPRVKADKKLDYSPL</sequence>
<keyword evidence="1" id="KW-0732">Signal</keyword>
<feature type="domain" description="Peptidase C1A papain C-terminal" evidence="2">
    <location>
        <begin position="54"/>
        <end position="112"/>
    </location>
</feature>
<dbReference type="InterPro" id="IPR000668">
    <property type="entry name" value="Peptidase_C1A_C"/>
</dbReference>
<evidence type="ECO:0000313" key="4">
    <source>
        <dbReference type="Proteomes" id="UP000257109"/>
    </source>
</evidence>
<dbReference type="Gene3D" id="3.90.70.10">
    <property type="entry name" value="Cysteine proteinases"/>
    <property type="match status" value="1"/>
</dbReference>
<dbReference type="EMBL" id="QJKJ01003189">
    <property type="protein sequence ID" value="RDX99620.1"/>
    <property type="molecule type" value="Genomic_DNA"/>
</dbReference>
<dbReference type="GO" id="GO:0006508">
    <property type="term" value="P:proteolysis"/>
    <property type="evidence" value="ECO:0007669"/>
    <property type="project" value="InterPro"/>
</dbReference>
<dbReference type="Proteomes" id="UP000257109">
    <property type="component" value="Unassembled WGS sequence"/>
</dbReference>
<accession>A0A371H9Y3</accession>
<name>A0A371H9Y3_MUCPR</name>
<feature type="signal peptide" evidence="1">
    <location>
        <begin position="1"/>
        <end position="22"/>
    </location>
</feature>
<feature type="non-terminal residue" evidence="3">
    <location>
        <position position="1"/>
    </location>
</feature>
<dbReference type="GO" id="GO:0008234">
    <property type="term" value="F:cysteine-type peptidase activity"/>
    <property type="evidence" value="ECO:0007669"/>
    <property type="project" value="InterPro"/>
</dbReference>
<dbReference type="AlphaFoldDB" id="A0A371H9Y3"/>
<dbReference type="OrthoDB" id="1434095at2759"/>
<comment type="caution">
    <text evidence="3">The sequence shown here is derived from an EMBL/GenBank/DDBJ whole genome shotgun (WGS) entry which is preliminary data.</text>
</comment>
<keyword evidence="4" id="KW-1185">Reference proteome</keyword>
<reference evidence="3" key="1">
    <citation type="submission" date="2018-05" db="EMBL/GenBank/DDBJ databases">
        <title>Draft genome of Mucuna pruriens seed.</title>
        <authorList>
            <person name="Nnadi N.E."/>
            <person name="Vos R."/>
            <person name="Hasami M.H."/>
            <person name="Devisetty U.K."/>
            <person name="Aguiy J.C."/>
        </authorList>
    </citation>
    <scope>NUCLEOTIDE SEQUENCE [LARGE SCALE GENOMIC DNA]</scope>
    <source>
        <strain evidence="3">JCA_2017</strain>
    </source>
</reference>
<dbReference type="STRING" id="157652.A0A371H9Y3"/>
<evidence type="ECO:0000313" key="3">
    <source>
        <dbReference type="EMBL" id="RDX99620.1"/>
    </source>
</evidence>